<evidence type="ECO:0000313" key="2">
    <source>
        <dbReference type="EMBL" id="KAJ1522882.1"/>
    </source>
</evidence>
<dbReference type="Proteomes" id="UP001075354">
    <property type="component" value="Chromosome 11"/>
</dbReference>
<gene>
    <name evidence="2" type="ORF">ONE63_002024</name>
</gene>
<name>A0AAV7XE75_9NEOP</name>
<evidence type="ECO:0000256" key="1">
    <source>
        <dbReference type="SAM" id="MobiDB-lite"/>
    </source>
</evidence>
<reference evidence="2" key="1">
    <citation type="submission" date="2022-12" db="EMBL/GenBank/DDBJ databases">
        <title>Chromosome-level genome assembly of the bean flower thrips Megalurothrips usitatus.</title>
        <authorList>
            <person name="Ma L."/>
            <person name="Liu Q."/>
            <person name="Li H."/>
            <person name="Cai W."/>
        </authorList>
    </citation>
    <scope>NUCLEOTIDE SEQUENCE</scope>
    <source>
        <strain evidence="2">Cailab_2022a</strain>
    </source>
</reference>
<protein>
    <submittedName>
        <fullName evidence="2">Uncharacterized protein</fullName>
    </submittedName>
</protein>
<accession>A0AAV7XE75</accession>
<sequence length="287" mass="31412">MVRGALFRCLGAAVAAAAIVGYQVACQAQKFEPQPQGSLESLARRAQGALESWWRRARGEADGVVQGVVRGFRQQEQDVLRTATEQLGDLGVNVDLTEAGDNVGYDLSGCAGVTRERYTRLLAQLRRRVQRCWGWESDEVAALVQAVEDLILAGDRLPGLLRTNMNRCLQRGRPPAQRGRWRPRGTPRAAAAASPSPFRVLRCTADSVNLTWTYVTAVPREVGRAARRTATILGSSREDWAACAGGVVRQCAGSAMQALRDLGACVVERVSDQSWQQVNRAWADPRR</sequence>
<dbReference type="EMBL" id="JAPTSV010000011">
    <property type="protein sequence ID" value="KAJ1522882.1"/>
    <property type="molecule type" value="Genomic_DNA"/>
</dbReference>
<evidence type="ECO:0000313" key="3">
    <source>
        <dbReference type="Proteomes" id="UP001075354"/>
    </source>
</evidence>
<keyword evidence="3" id="KW-1185">Reference proteome</keyword>
<organism evidence="2 3">
    <name type="scientific">Megalurothrips usitatus</name>
    <name type="common">bean blossom thrips</name>
    <dbReference type="NCBI Taxonomy" id="439358"/>
    <lineage>
        <taxon>Eukaryota</taxon>
        <taxon>Metazoa</taxon>
        <taxon>Ecdysozoa</taxon>
        <taxon>Arthropoda</taxon>
        <taxon>Hexapoda</taxon>
        <taxon>Insecta</taxon>
        <taxon>Pterygota</taxon>
        <taxon>Neoptera</taxon>
        <taxon>Paraneoptera</taxon>
        <taxon>Thysanoptera</taxon>
        <taxon>Terebrantia</taxon>
        <taxon>Thripoidea</taxon>
        <taxon>Thripidae</taxon>
        <taxon>Megalurothrips</taxon>
    </lineage>
</organism>
<dbReference type="AlphaFoldDB" id="A0AAV7XE75"/>
<feature type="region of interest" description="Disordered" evidence="1">
    <location>
        <begin position="170"/>
        <end position="193"/>
    </location>
</feature>
<proteinExistence type="predicted"/>
<comment type="caution">
    <text evidence="2">The sequence shown here is derived from an EMBL/GenBank/DDBJ whole genome shotgun (WGS) entry which is preliminary data.</text>
</comment>